<sequence length="298" mass="33234">MEPVEDPEESEEDSGELEGDSDESEEDSRDSEEWGAASSDGSVTIPNRGGGGVSHQLPEERSADNLNNNQQNGFVLVSPVEELNIREFLKLKPPTFTGSMDPTRANAWLESIKKIFKVMCYSETQKVGLASYQLEGEAQRWWTMKEQSEQRMVWTRFLYAPHMVATKNMKAQKFEDGLKLEIQKVVRPMRLSTYAEVVDRALIVEQENEESKRFFENRKRQRFNNGKKSRGGSFKKQNTGSEVGKPNNPLPLCVTCGKPHSGVCLAATGGCFNCGKVGHLKKGCPNLKPGIINAQNSG</sequence>
<evidence type="ECO:0000313" key="1">
    <source>
        <dbReference type="EMBL" id="KAH7865676.1"/>
    </source>
</evidence>
<accession>A0ACB7ZJM4</accession>
<gene>
    <name evidence="1" type="ORF">Vadar_009698</name>
</gene>
<reference evidence="1 2" key="1">
    <citation type="journal article" date="2021" name="Hortic Res">
        <title>High-quality reference genome and annotation aids understanding of berry development for evergreen blueberry (Vaccinium darrowii).</title>
        <authorList>
            <person name="Yu J."/>
            <person name="Hulse-Kemp A.M."/>
            <person name="Babiker E."/>
            <person name="Staton M."/>
        </authorList>
    </citation>
    <scope>NUCLEOTIDE SEQUENCE [LARGE SCALE GENOMIC DNA]</scope>
    <source>
        <strain evidence="2">cv. NJ 8807/NJ 8810</strain>
        <tissue evidence="1">Young leaf</tissue>
    </source>
</reference>
<proteinExistence type="predicted"/>
<protein>
    <submittedName>
        <fullName evidence="1">Uncharacterized protein</fullName>
    </submittedName>
</protein>
<comment type="caution">
    <text evidence="1">The sequence shown here is derived from an EMBL/GenBank/DDBJ whole genome shotgun (WGS) entry which is preliminary data.</text>
</comment>
<dbReference type="EMBL" id="CM037159">
    <property type="protein sequence ID" value="KAH7865676.1"/>
    <property type="molecule type" value="Genomic_DNA"/>
</dbReference>
<name>A0ACB7ZJM4_9ERIC</name>
<dbReference type="Proteomes" id="UP000828048">
    <property type="component" value="Chromosome 9"/>
</dbReference>
<organism evidence="1 2">
    <name type="scientific">Vaccinium darrowii</name>
    <dbReference type="NCBI Taxonomy" id="229202"/>
    <lineage>
        <taxon>Eukaryota</taxon>
        <taxon>Viridiplantae</taxon>
        <taxon>Streptophyta</taxon>
        <taxon>Embryophyta</taxon>
        <taxon>Tracheophyta</taxon>
        <taxon>Spermatophyta</taxon>
        <taxon>Magnoliopsida</taxon>
        <taxon>eudicotyledons</taxon>
        <taxon>Gunneridae</taxon>
        <taxon>Pentapetalae</taxon>
        <taxon>asterids</taxon>
        <taxon>Ericales</taxon>
        <taxon>Ericaceae</taxon>
        <taxon>Vaccinioideae</taxon>
        <taxon>Vaccinieae</taxon>
        <taxon>Vaccinium</taxon>
    </lineage>
</organism>
<keyword evidence="2" id="KW-1185">Reference proteome</keyword>
<evidence type="ECO:0000313" key="2">
    <source>
        <dbReference type="Proteomes" id="UP000828048"/>
    </source>
</evidence>